<accession>E9Q081</accession>
<proteinExistence type="evidence at protein level"/>
<dbReference type="Bgee" id="ENSMUSG00000000131">
    <property type="expression patterns" value="Expressed in embryonic post-anal tail and 267 other cell types or tissues"/>
</dbReference>
<dbReference type="Ensembl" id="ENSMUST00000167147.2">
    <property type="protein sequence ID" value="ENSMUSP00000132462.2"/>
    <property type="gene ID" value="ENSMUSG00000000131.16"/>
</dbReference>
<protein>
    <submittedName>
        <fullName evidence="1">Exportin 6</fullName>
    </submittedName>
</protein>
<dbReference type="AGR" id="MGI:2429950"/>
<reference evidence="1 3" key="2">
    <citation type="journal article" date="2011" name="PLoS Biol.">
        <title>Modernizing reference genome assemblies.</title>
        <authorList>
            <person name="Church D.M."/>
            <person name="Schneider V.A."/>
            <person name="Graves T."/>
            <person name="Auger K."/>
            <person name="Cunningham F."/>
            <person name="Bouk N."/>
            <person name="Chen H.C."/>
            <person name="Agarwala R."/>
            <person name="McLaren W.M."/>
            <person name="Ritchie G.R."/>
            <person name="Albracht D."/>
            <person name="Kremitzki M."/>
            <person name="Rock S."/>
            <person name="Kotkiewicz H."/>
            <person name="Kremitzki C."/>
            <person name="Wollam A."/>
            <person name="Trani L."/>
            <person name="Fulton L."/>
            <person name="Fulton R."/>
            <person name="Matthews L."/>
            <person name="Whitehead S."/>
            <person name="Chow W."/>
            <person name="Torrance J."/>
            <person name="Dunn M."/>
            <person name="Harden G."/>
            <person name="Threadgold G."/>
            <person name="Wood J."/>
            <person name="Collins J."/>
            <person name="Heath P."/>
            <person name="Griffiths G."/>
            <person name="Pelan S."/>
            <person name="Grafham D."/>
            <person name="Eichler E.E."/>
            <person name="Weinstock G."/>
            <person name="Mardis E.R."/>
            <person name="Wilson R.K."/>
            <person name="Howe K."/>
            <person name="Flicek P."/>
            <person name="Hubbard T."/>
        </authorList>
    </citation>
    <scope>NUCLEOTIDE SEQUENCE [LARGE SCALE GENOMIC DNA]</scope>
    <source>
        <strain evidence="1 3">C57BL/6J</strain>
    </source>
</reference>
<reference evidence="1" key="3">
    <citation type="submission" date="2025-08" db="UniProtKB">
        <authorList>
            <consortium name="Ensembl"/>
        </authorList>
    </citation>
    <scope>IDENTIFICATION</scope>
    <source>
        <strain evidence="1">C57BL/6J</strain>
    </source>
</reference>
<dbReference type="Proteomes" id="UP000000589">
    <property type="component" value="Chromosome 7"/>
</dbReference>
<organism evidence="1 3">
    <name type="scientific">Mus musculus</name>
    <name type="common">Mouse</name>
    <dbReference type="NCBI Taxonomy" id="10090"/>
    <lineage>
        <taxon>Eukaryota</taxon>
        <taxon>Metazoa</taxon>
        <taxon>Chordata</taxon>
        <taxon>Craniata</taxon>
        <taxon>Vertebrata</taxon>
        <taxon>Euteleostomi</taxon>
        <taxon>Mammalia</taxon>
        <taxon>Eutheria</taxon>
        <taxon>Euarchontoglires</taxon>
        <taxon>Glires</taxon>
        <taxon>Rodentia</taxon>
        <taxon>Myomorpha</taxon>
        <taxon>Muroidea</taxon>
        <taxon>Muridae</taxon>
        <taxon>Murinae</taxon>
        <taxon>Mus</taxon>
        <taxon>Mus</taxon>
    </lineage>
</organism>
<evidence type="ECO:0000313" key="1">
    <source>
        <dbReference type="Ensembl" id="ENSMUSP00000132462.2"/>
    </source>
</evidence>
<gene>
    <name evidence="1 2" type="primary">Xpo6</name>
</gene>
<name>E9Q081_MOUSE</name>
<reference evidence="1 3" key="1">
    <citation type="journal article" date="2009" name="PLoS Biol.">
        <title>Lineage-specific biology revealed by a finished genome assembly of the mouse.</title>
        <authorList>
            <consortium name="Mouse Genome Sequencing Consortium"/>
            <person name="Church D.M."/>
            <person name="Goodstadt L."/>
            <person name="Hillier L.W."/>
            <person name="Zody M.C."/>
            <person name="Goldstein S."/>
            <person name="She X."/>
            <person name="Bult C.J."/>
            <person name="Agarwala R."/>
            <person name="Cherry J.L."/>
            <person name="DiCuccio M."/>
            <person name="Hlavina W."/>
            <person name="Kapustin Y."/>
            <person name="Meric P."/>
            <person name="Maglott D."/>
            <person name="Birtle Z."/>
            <person name="Marques A.C."/>
            <person name="Graves T."/>
            <person name="Zhou S."/>
            <person name="Teague B."/>
            <person name="Potamousis K."/>
            <person name="Churas C."/>
            <person name="Place M."/>
            <person name="Herschleb J."/>
            <person name="Runnheim R."/>
            <person name="Forrest D."/>
            <person name="Amos-Landgraf J."/>
            <person name="Schwartz D.C."/>
            <person name="Cheng Z."/>
            <person name="Lindblad-Toh K."/>
            <person name="Eichler E.E."/>
            <person name="Ponting C.P."/>
        </authorList>
    </citation>
    <scope>NUCLEOTIDE SEQUENCE [LARGE SCALE GENOMIC DNA]</scope>
    <source>
        <strain evidence="1 3">C57BL/6J</strain>
    </source>
</reference>
<dbReference type="ExpressionAtlas" id="E9Q081">
    <property type="expression patterns" value="baseline and differential"/>
</dbReference>
<dbReference type="Antibodypedia" id="26312">
    <property type="antibodies" value="65 antibodies from 19 providers"/>
</dbReference>
<dbReference type="VEuPathDB" id="HostDB:ENSMUSG00000000131"/>
<dbReference type="MGI" id="MGI:2429950">
    <property type="gene designation" value="Xpo6"/>
</dbReference>
<dbReference type="GeneTree" id="ENSGT00390000002810"/>
<sequence length="35" mass="4105">MASEEASLRALESLMTEFFHDCTTNERKREIESNQ</sequence>
<dbReference type="SMR" id="E9Q081"/>
<dbReference type="ProteomicsDB" id="312649"/>
<keyword evidence="3" id="KW-1185">Reference proteome</keyword>
<reference evidence="1" key="4">
    <citation type="submission" date="2025-09" db="UniProtKB">
        <authorList>
            <consortium name="Ensembl"/>
        </authorList>
    </citation>
    <scope>IDENTIFICATION</scope>
    <source>
        <strain evidence="1">C57BL/6J</strain>
    </source>
</reference>
<evidence type="ECO:0000313" key="3">
    <source>
        <dbReference type="Proteomes" id="UP000000589"/>
    </source>
</evidence>
<dbReference type="AlphaFoldDB" id="E9Q081"/>
<evidence type="ECO:0007829" key="4">
    <source>
        <dbReference type="ProteomicsDB" id="E9Q081"/>
    </source>
</evidence>
<keyword evidence="4" id="KW-1267">Proteomics identification</keyword>
<evidence type="ECO:0000313" key="2">
    <source>
        <dbReference type="MGI" id="MGI:2429950"/>
    </source>
</evidence>
<dbReference type="HOGENOM" id="CLU_3368338_0_0_1"/>